<feature type="domain" description="DAGKc" evidence="1">
    <location>
        <begin position="6"/>
        <end position="132"/>
    </location>
</feature>
<dbReference type="GO" id="GO:0008929">
    <property type="term" value="F:methylglyoxal synthase activity"/>
    <property type="evidence" value="ECO:0007669"/>
    <property type="project" value="InterPro"/>
</dbReference>
<dbReference type="Pfam" id="PF00781">
    <property type="entry name" value="DAGK_cat"/>
    <property type="match status" value="1"/>
</dbReference>
<dbReference type="PROSITE" id="PS50146">
    <property type="entry name" value="DAGK"/>
    <property type="match status" value="1"/>
</dbReference>
<dbReference type="GO" id="GO:0016301">
    <property type="term" value="F:kinase activity"/>
    <property type="evidence" value="ECO:0007669"/>
    <property type="project" value="UniProtKB-KW"/>
</dbReference>
<organism evidence="2 3">
    <name type="scientific">Deinococcus detaillensis</name>
    <dbReference type="NCBI Taxonomy" id="2592048"/>
    <lineage>
        <taxon>Bacteria</taxon>
        <taxon>Thermotogati</taxon>
        <taxon>Deinococcota</taxon>
        <taxon>Deinococci</taxon>
        <taxon>Deinococcales</taxon>
        <taxon>Deinococcaceae</taxon>
        <taxon>Deinococcus</taxon>
    </lineage>
</organism>
<evidence type="ECO:0000313" key="2">
    <source>
        <dbReference type="EMBL" id="TSA85713.1"/>
    </source>
</evidence>
<dbReference type="EMBL" id="VKDB01000008">
    <property type="protein sequence ID" value="TSA85713.1"/>
    <property type="molecule type" value="Genomic_DNA"/>
</dbReference>
<proteinExistence type="predicted"/>
<sequence length="310" mass="32697">MNAKPTPPKRALLIFNPKSGKGPSPLPRFIAALGERGWHVDAEELPQKGELETLLSSAEHYSAVIAAGGDGTVSSIAYVLRNRGVPLLAYPAGTANLIAQNLNLPEDPQELAQVVDELRAVSIDLGELSVAGKSHGFVLLAGAGADAAMIEGAEGLKDRLGVFAYVVSALKQLSPKTTTFHLTLDGKAQDVDAMAVMVANFGMANFRLPIAPGVSPNDGQFAVLVLKAGSVLELLPNLLDSLRAKLNLGEPVFGKNIDVFSASEVEVSTEEPFPLQYDGEIHDETTPFTARVLPKAALLLTGASQEELET</sequence>
<evidence type="ECO:0000313" key="3">
    <source>
        <dbReference type="Proteomes" id="UP000316092"/>
    </source>
</evidence>
<dbReference type="PANTHER" id="PTHR30492">
    <property type="entry name" value="METHYLGLYOXAL SYNTHASE"/>
    <property type="match status" value="1"/>
</dbReference>
<keyword evidence="2" id="KW-0808">Transferase</keyword>
<comment type="caution">
    <text evidence="2">The sequence shown here is derived from an EMBL/GenBank/DDBJ whole genome shotgun (WGS) entry which is preliminary data.</text>
</comment>
<accession>A0A553UZR5</accession>
<dbReference type="Proteomes" id="UP000316092">
    <property type="component" value="Unassembled WGS sequence"/>
</dbReference>
<evidence type="ECO:0000259" key="1">
    <source>
        <dbReference type="PROSITE" id="PS50146"/>
    </source>
</evidence>
<dbReference type="InterPro" id="IPR016064">
    <property type="entry name" value="NAD/diacylglycerol_kinase_sf"/>
</dbReference>
<dbReference type="Gene3D" id="2.60.200.40">
    <property type="match status" value="1"/>
</dbReference>
<gene>
    <name evidence="2" type="ORF">FNU79_09340</name>
</gene>
<protein>
    <submittedName>
        <fullName evidence="2">Diacylglycerol kinase family lipid kinase</fullName>
    </submittedName>
</protein>
<keyword evidence="2" id="KW-0418">Kinase</keyword>
<dbReference type="SMART" id="SM00046">
    <property type="entry name" value="DAGKc"/>
    <property type="match status" value="1"/>
</dbReference>
<dbReference type="OrthoDB" id="3171056at2"/>
<dbReference type="AlphaFoldDB" id="A0A553UZR5"/>
<dbReference type="GO" id="GO:0005829">
    <property type="term" value="C:cytosol"/>
    <property type="evidence" value="ECO:0007669"/>
    <property type="project" value="TreeGrafter"/>
</dbReference>
<dbReference type="InterPro" id="IPR045540">
    <property type="entry name" value="YegS/DAGK_C"/>
</dbReference>
<dbReference type="SUPFAM" id="SSF111331">
    <property type="entry name" value="NAD kinase/diacylglycerol kinase-like"/>
    <property type="match status" value="1"/>
</dbReference>
<dbReference type="InterPro" id="IPR001206">
    <property type="entry name" value="Diacylglycerol_kinase_cat_dom"/>
</dbReference>
<name>A0A553UZR5_9DEIO</name>
<dbReference type="Gene3D" id="3.40.50.10330">
    <property type="entry name" value="Probable inorganic polyphosphate/atp-NAD kinase, domain 1"/>
    <property type="match status" value="1"/>
</dbReference>
<dbReference type="PANTHER" id="PTHR30492:SF0">
    <property type="entry name" value="METHYLGLYOXAL SYNTHASE"/>
    <property type="match status" value="1"/>
</dbReference>
<reference evidence="2 3" key="1">
    <citation type="submission" date="2019-07" db="EMBL/GenBank/DDBJ databases">
        <title>Deinococcus detaillus sp. nov., isolated from humus soil in Antarctica.</title>
        <authorList>
            <person name="Zhang K."/>
        </authorList>
    </citation>
    <scope>NUCLEOTIDE SEQUENCE [LARGE SCALE GENOMIC DNA]</scope>
    <source>
        <strain evidence="2 3">H1</strain>
    </source>
</reference>
<dbReference type="InterPro" id="IPR017438">
    <property type="entry name" value="ATP-NAD_kinase_N"/>
</dbReference>
<dbReference type="Pfam" id="PF19279">
    <property type="entry name" value="YegS_C"/>
    <property type="match status" value="1"/>
</dbReference>
<dbReference type="InterPro" id="IPR004363">
    <property type="entry name" value="Methylgl_synth"/>
</dbReference>
<keyword evidence="3" id="KW-1185">Reference proteome</keyword>
<dbReference type="GO" id="GO:0019242">
    <property type="term" value="P:methylglyoxal biosynthetic process"/>
    <property type="evidence" value="ECO:0007669"/>
    <property type="project" value="InterPro"/>
</dbReference>